<protein>
    <submittedName>
        <fullName evidence="2">XRE family transcriptional regulator</fullName>
    </submittedName>
</protein>
<dbReference type="AlphaFoldDB" id="A0A3E3HZJ5"/>
<evidence type="ECO:0000259" key="1">
    <source>
        <dbReference type="PROSITE" id="PS50943"/>
    </source>
</evidence>
<dbReference type="InterPro" id="IPR010982">
    <property type="entry name" value="Lambda_DNA-bd_dom_sf"/>
</dbReference>
<dbReference type="Gene3D" id="1.10.260.40">
    <property type="entry name" value="lambda repressor-like DNA-binding domains"/>
    <property type="match status" value="1"/>
</dbReference>
<dbReference type="GeneID" id="97989208"/>
<reference evidence="2" key="1">
    <citation type="submission" date="2018-08" db="EMBL/GenBank/DDBJ databases">
        <title>A genome reference for cultivated species of the human gut microbiota.</title>
        <authorList>
            <person name="Zou Y."/>
            <person name="Xue W."/>
            <person name="Luo G."/>
        </authorList>
    </citation>
    <scope>NUCLEOTIDE SEQUENCE [LARGE SCALE GENOMIC DNA]</scope>
    <source>
        <strain evidence="2">TF05-5AC</strain>
    </source>
</reference>
<dbReference type="Proteomes" id="UP000260812">
    <property type="component" value="Unassembled WGS sequence"/>
</dbReference>
<dbReference type="SUPFAM" id="SSF47413">
    <property type="entry name" value="lambda repressor-like DNA-binding domains"/>
    <property type="match status" value="1"/>
</dbReference>
<dbReference type="PROSITE" id="PS50943">
    <property type="entry name" value="HTH_CROC1"/>
    <property type="match status" value="1"/>
</dbReference>
<evidence type="ECO:0000313" key="2">
    <source>
        <dbReference type="EMBL" id="RGE57236.1"/>
    </source>
</evidence>
<gene>
    <name evidence="2" type="ORF">DXC51_20650</name>
</gene>
<sequence>MDVYDQKKEELKLAEVLMCRISSQLSAHNWSLKILSDKSGVPYETIKKIASGKICNPSLKSVLKISLAFGCTIDYLAGLDDISAKQGFLATSEWM</sequence>
<proteinExistence type="predicted"/>
<organism evidence="2 3">
    <name type="scientific">Eisenbergiella massiliensis</name>
    <dbReference type="NCBI Taxonomy" id="1720294"/>
    <lineage>
        <taxon>Bacteria</taxon>
        <taxon>Bacillati</taxon>
        <taxon>Bacillota</taxon>
        <taxon>Clostridia</taxon>
        <taxon>Lachnospirales</taxon>
        <taxon>Lachnospiraceae</taxon>
        <taxon>Eisenbergiella</taxon>
    </lineage>
</organism>
<comment type="caution">
    <text evidence="2">The sequence shown here is derived from an EMBL/GenBank/DDBJ whole genome shotgun (WGS) entry which is preliminary data.</text>
</comment>
<dbReference type="RefSeq" id="WP_021637420.1">
    <property type="nucleotide sequence ID" value="NZ_CANNOQ010000069.1"/>
</dbReference>
<evidence type="ECO:0000313" key="3">
    <source>
        <dbReference type="Proteomes" id="UP000260812"/>
    </source>
</evidence>
<dbReference type="SMART" id="SM00530">
    <property type="entry name" value="HTH_XRE"/>
    <property type="match status" value="1"/>
</dbReference>
<feature type="domain" description="HTH cro/C1-type" evidence="1">
    <location>
        <begin position="27"/>
        <end position="76"/>
    </location>
</feature>
<keyword evidence="3" id="KW-1185">Reference proteome</keyword>
<dbReference type="GO" id="GO:0003677">
    <property type="term" value="F:DNA binding"/>
    <property type="evidence" value="ECO:0007669"/>
    <property type="project" value="InterPro"/>
</dbReference>
<name>A0A3E3HZJ5_9FIRM</name>
<dbReference type="InterPro" id="IPR001387">
    <property type="entry name" value="Cro/C1-type_HTH"/>
</dbReference>
<dbReference type="Pfam" id="PF01381">
    <property type="entry name" value="HTH_3"/>
    <property type="match status" value="1"/>
</dbReference>
<dbReference type="EMBL" id="QVLV01000017">
    <property type="protein sequence ID" value="RGE57236.1"/>
    <property type="molecule type" value="Genomic_DNA"/>
</dbReference>
<dbReference type="CDD" id="cd00093">
    <property type="entry name" value="HTH_XRE"/>
    <property type="match status" value="1"/>
</dbReference>
<accession>A0A3E3HZJ5</accession>